<comment type="function">
    <text evidence="1">Involved in pre-25S rRNA processing.</text>
</comment>
<accession>A0A1X6MTS6</accession>
<evidence type="ECO:0000256" key="1">
    <source>
        <dbReference type="ARBA" id="ARBA00002475"/>
    </source>
</evidence>
<dbReference type="InterPro" id="IPR000504">
    <property type="entry name" value="RRM_dom"/>
</dbReference>
<dbReference type="GO" id="GO:0019843">
    <property type="term" value="F:rRNA binding"/>
    <property type="evidence" value="ECO:0007669"/>
    <property type="project" value="TreeGrafter"/>
</dbReference>
<feature type="compositionally biased region" description="Basic and acidic residues" evidence="8">
    <location>
        <begin position="455"/>
        <end position="464"/>
    </location>
</feature>
<organism evidence="10 11">
    <name type="scientific">Postia placenta MAD-698-R-SB12</name>
    <dbReference type="NCBI Taxonomy" id="670580"/>
    <lineage>
        <taxon>Eukaryota</taxon>
        <taxon>Fungi</taxon>
        <taxon>Dikarya</taxon>
        <taxon>Basidiomycota</taxon>
        <taxon>Agaricomycotina</taxon>
        <taxon>Agaricomycetes</taxon>
        <taxon>Polyporales</taxon>
        <taxon>Adustoporiaceae</taxon>
        <taxon>Rhodonia</taxon>
    </lineage>
</organism>
<dbReference type="EMBL" id="KZ110601">
    <property type="protein sequence ID" value="OSX59768.1"/>
    <property type="molecule type" value="Genomic_DNA"/>
</dbReference>
<feature type="compositionally biased region" description="Basic and acidic residues" evidence="8">
    <location>
        <begin position="407"/>
        <end position="422"/>
    </location>
</feature>
<evidence type="ECO:0000256" key="5">
    <source>
        <dbReference type="ARBA" id="ARBA00022884"/>
    </source>
</evidence>
<keyword evidence="6" id="KW-0539">Nucleus</keyword>
<comment type="subcellular location">
    <subcellularLocation>
        <location evidence="2">Nucleus</location>
        <location evidence="2">Nucleolus</location>
    </subcellularLocation>
</comment>
<keyword evidence="5 7" id="KW-0694">RNA-binding</keyword>
<dbReference type="Gene3D" id="3.30.70.330">
    <property type="match status" value="1"/>
</dbReference>
<feature type="compositionally biased region" description="Basic and acidic residues" evidence="8">
    <location>
        <begin position="104"/>
        <end position="120"/>
    </location>
</feature>
<name>A0A1X6MTS6_9APHY</name>
<feature type="compositionally biased region" description="Basic and acidic residues" evidence="8">
    <location>
        <begin position="7"/>
        <end position="16"/>
    </location>
</feature>
<proteinExistence type="inferred from homology"/>
<evidence type="ECO:0000256" key="3">
    <source>
        <dbReference type="ARBA" id="ARBA00007077"/>
    </source>
</evidence>
<dbReference type="SUPFAM" id="SSF54928">
    <property type="entry name" value="RNA-binding domain, RBD"/>
    <property type="match status" value="1"/>
</dbReference>
<dbReference type="InterPro" id="IPR012677">
    <property type="entry name" value="Nucleotide-bd_a/b_plait_sf"/>
</dbReference>
<evidence type="ECO:0000256" key="6">
    <source>
        <dbReference type="ARBA" id="ARBA00023242"/>
    </source>
</evidence>
<dbReference type="AlphaFoldDB" id="A0A1X6MTS6"/>
<feature type="region of interest" description="Disordered" evidence="8">
    <location>
        <begin position="261"/>
        <end position="292"/>
    </location>
</feature>
<evidence type="ECO:0000256" key="7">
    <source>
        <dbReference type="PROSITE-ProRule" id="PRU00176"/>
    </source>
</evidence>
<feature type="compositionally biased region" description="Low complexity" evidence="8">
    <location>
        <begin position="93"/>
        <end position="103"/>
    </location>
</feature>
<dbReference type="PANTHER" id="PTHR23236:SF25">
    <property type="entry name" value="RNA-BINDING PROTEIN 34"/>
    <property type="match status" value="1"/>
</dbReference>
<feature type="region of interest" description="Disordered" evidence="8">
    <location>
        <begin position="373"/>
        <end position="422"/>
    </location>
</feature>
<dbReference type="GO" id="GO:0000463">
    <property type="term" value="P:maturation of LSU-rRNA from tricistronic rRNA transcript (SSU-rRNA, 5.8S rRNA, LSU-rRNA)"/>
    <property type="evidence" value="ECO:0007669"/>
    <property type="project" value="TreeGrafter"/>
</dbReference>
<dbReference type="GeneID" id="36324422"/>
<evidence type="ECO:0000256" key="4">
    <source>
        <dbReference type="ARBA" id="ARBA00015520"/>
    </source>
</evidence>
<feature type="region of interest" description="Disordered" evidence="8">
    <location>
        <begin position="434"/>
        <end position="484"/>
    </location>
</feature>
<dbReference type="STRING" id="670580.A0A1X6MTS6"/>
<dbReference type="SMART" id="SM00360">
    <property type="entry name" value="RRM"/>
    <property type="match status" value="1"/>
</dbReference>
<comment type="similarity">
    <text evidence="3">Belongs to the RRM RBM34 family.</text>
</comment>
<evidence type="ECO:0000313" key="11">
    <source>
        <dbReference type="Proteomes" id="UP000194127"/>
    </source>
</evidence>
<protein>
    <recommendedName>
        <fullName evidence="4">Nucleolar protein 12</fullName>
    </recommendedName>
</protein>
<dbReference type="OrthoDB" id="442677at2759"/>
<feature type="domain" description="RRM" evidence="9">
    <location>
        <begin position="236"/>
        <end position="354"/>
    </location>
</feature>
<evidence type="ECO:0000256" key="2">
    <source>
        <dbReference type="ARBA" id="ARBA00004604"/>
    </source>
</evidence>
<keyword evidence="11" id="KW-1185">Reference proteome</keyword>
<feature type="region of interest" description="Disordered" evidence="8">
    <location>
        <begin position="81"/>
        <end position="139"/>
    </location>
</feature>
<evidence type="ECO:0000313" key="10">
    <source>
        <dbReference type="EMBL" id="OSX59768.1"/>
    </source>
</evidence>
<evidence type="ECO:0000256" key="8">
    <source>
        <dbReference type="SAM" id="MobiDB-lite"/>
    </source>
</evidence>
<gene>
    <name evidence="10" type="ORF">POSPLADRAFT_1048244</name>
</gene>
<dbReference type="RefSeq" id="XP_024336562.1">
    <property type="nucleotide sequence ID" value="XM_024479472.1"/>
</dbReference>
<dbReference type="PROSITE" id="PS50102">
    <property type="entry name" value="RRM"/>
    <property type="match status" value="1"/>
</dbReference>
<dbReference type="PANTHER" id="PTHR23236">
    <property type="entry name" value="EUKARYOTIC TRANSLATION INITIATION FACTOR 4B/4H"/>
    <property type="match status" value="1"/>
</dbReference>
<sequence length="484" mass="53402">MSNSPRAVKENVDSRIKTKYVPPDETPERRNARTIFVGNVPTEVAKSRPAQKQLKRHILSFVPAAKIESIRYRSVAFQNPTSKLPSLDDDPASAKSQGKGKSVSSEKEKDGRQHDRDRAASWRATKGDDDDEPASGKVFLSPKEKKRIAFIRHEIHAGVDTVNAYVVFAHAPSADASARPANVPPPTPTLDPYEAARLAAERVNGSLFMERTLRADKVGRDLADSTPGAVDADPKATVFVGNLDFASKEEDLRVFFEGLVSAERGPPGEGSGESDEDEDEEDEGEEHKEAGVVVKKPRTWVKRVRIIRDKDTQLGKGFAYVQFMDRECVDEILAMEQDRLKFAKRKLRVQRCKTVPGSAKITPKFAKITAAGKLAAPSQRPRSASFASPAGPTPRGNPELGTKISHLPKDERKKVKAADADRVARRLAKKKAKLLAEKGVKARPDRERVRKRVGERKGDTGAQKEKRKSRVRSGNALAKMNTKK</sequence>
<dbReference type="InterPro" id="IPR035979">
    <property type="entry name" value="RBD_domain_sf"/>
</dbReference>
<feature type="region of interest" description="Disordered" evidence="8">
    <location>
        <begin position="1"/>
        <end position="33"/>
    </location>
</feature>
<dbReference type="GO" id="GO:0005730">
    <property type="term" value="C:nucleolus"/>
    <property type="evidence" value="ECO:0007669"/>
    <property type="project" value="UniProtKB-SubCell"/>
</dbReference>
<feature type="compositionally biased region" description="Basic and acidic residues" evidence="8">
    <location>
        <begin position="434"/>
        <end position="448"/>
    </location>
</feature>
<evidence type="ECO:0000259" key="9">
    <source>
        <dbReference type="PROSITE" id="PS50102"/>
    </source>
</evidence>
<dbReference type="Proteomes" id="UP000194127">
    <property type="component" value="Unassembled WGS sequence"/>
</dbReference>
<reference evidence="10 11" key="1">
    <citation type="submission" date="2017-04" db="EMBL/GenBank/DDBJ databases">
        <title>Genome Sequence of the Model Brown-Rot Fungus Postia placenta SB12.</title>
        <authorList>
            <consortium name="DOE Joint Genome Institute"/>
            <person name="Gaskell J."/>
            <person name="Kersten P."/>
            <person name="Larrondo L.F."/>
            <person name="Canessa P."/>
            <person name="Martinez D."/>
            <person name="Hibbett D."/>
            <person name="Schmoll M."/>
            <person name="Kubicek C.P."/>
            <person name="Martinez A.T."/>
            <person name="Yadav J."/>
            <person name="Master E."/>
            <person name="Magnuson J.K."/>
            <person name="James T."/>
            <person name="Yaver D."/>
            <person name="Berka R."/>
            <person name="Labutti K."/>
            <person name="Lipzen A."/>
            <person name="Aerts A."/>
            <person name="Barry K."/>
            <person name="Henrissat B."/>
            <person name="Blanchette R."/>
            <person name="Grigoriev I."/>
            <person name="Cullen D."/>
        </authorList>
    </citation>
    <scope>NUCLEOTIDE SEQUENCE [LARGE SCALE GENOMIC DNA]</scope>
    <source>
        <strain evidence="10 11">MAD-698-R-SB12</strain>
    </source>
</reference>
<feature type="compositionally biased region" description="Acidic residues" evidence="8">
    <location>
        <begin position="272"/>
        <end position="284"/>
    </location>
</feature>